<dbReference type="InParanoid" id="A0A077ZVS1"/>
<protein>
    <submittedName>
        <fullName evidence="4">Chemotaxis protein</fullName>
    </submittedName>
</protein>
<evidence type="ECO:0000313" key="4">
    <source>
        <dbReference type="EMBL" id="CDW74040.1"/>
    </source>
</evidence>
<dbReference type="PANTHER" id="PTHR43719:SF28">
    <property type="entry name" value="PEROXIDE STRESS-ACTIVATED HISTIDINE KINASE MAK1-RELATED"/>
    <property type="match status" value="1"/>
</dbReference>
<dbReference type="OMA" id="RCTETEI"/>
<proteinExistence type="predicted"/>
<accession>A0A077ZVS1</accession>
<feature type="domain" description="Response regulatory" evidence="3">
    <location>
        <begin position="13"/>
        <end position="136"/>
    </location>
</feature>
<dbReference type="SMART" id="SM00448">
    <property type="entry name" value="REC"/>
    <property type="match status" value="1"/>
</dbReference>
<dbReference type="SUPFAM" id="SSF52172">
    <property type="entry name" value="CheY-like"/>
    <property type="match status" value="1"/>
</dbReference>
<dbReference type="AlphaFoldDB" id="A0A077ZVS1"/>
<dbReference type="Gene3D" id="3.40.50.2300">
    <property type="match status" value="1"/>
</dbReference>
<name>A0A077ZVS1_STYLE</name>
<dbReference type="CDD" id="cd17546">
    <property type="entry name" value="REC_hyHK_CKI1_RcsC-like"/>
    <property type="match status" value="1"/>
</dbReference>
<feature type="modified residue" description="4-aspartylphosphate" evidence="2">
    <location>
        <position position="64"/>
    </location>
</feature>
<evidence type="ECO:0000313" key="5">
    <source>
        <dbReference type="Proteomes" id="UP000039865"/>
    </source>
</evidence>
<evidence type="ECO:0000256" key="1">
    <source>
        <dbReference type="ARBA" id="ARBA00022553"/>
    </source>
</evidence>
<sequence>MVDTTNSAKKAKKIMIVDDDPFCTQLVKMMLESLGQQVDSATNGKEGVGMYQKNCKGYKLILMDFHMPEVDGFEATKQIRTLEKYLGMQVPVIGLTGDDVKQNPDIESKAMEVGMNQVMTKPVNIQFLQQIVSEFDY</sequence>
<dbReference type="EMBL" id="CCKQ01002944">
    <property type="protein sequence ID" value="CDW74040.1"/>
    <property type="molecule type" value="Genomic_DNA"/>
</dbReference>
<dbReference type="PANTHER" id="PTHR43719">
    <property type="entry name" value="TWO-COMPONENT HISTIDINE KINASE"/>
    <property type="match status" value="1"/>
</dbReference>
<gene>
    <name evidence="4" type="primary">Contig5429.g5804</name>
    <name evidence="4" type="ORF">STYLEM_3033</name>
</gene>
<reference evidence="4 5" key="1">
    <citation type="submission" date="2014-06" db="EMBL/GenBank/DDBJ databases">
        <authorList>
            <person name="Swart Estienne"/>
        </authorList>
    </citation>
    <scope>NUCLEOTIDE SEQUENCE [LARGE SCALE GENOMIC DNA]</scope>
    <source>
        <strain evidence="4 5">130c</strain>
    </source>
</reference>
<dbReference type="InterPro" id="IPR011006">
    <property type="entry name" value="CheY-like_superfamily"/>
</dbReference>
<keyword evidence="5" id="KW-1185">Reference proteome</keyword>
<dbReference type="InterPro" id="IPR050956">
    <property type="entry name" value="2C_system_His_kinase"/>
</dbReference>
<dbReference type="Pfam" id="PF00072">
    <property type="entry name" value="Response_reg"/>
    <property type="match status" value="1"/>
</dbReference>
<dbReference type="PROSITE" id="PS50110">
    <property type="entry name" value="RESPONSE_REGULATORY"/>
    <property type="match status" value="1"/>
</dbReference>
<dbReference type="Proteomes" id="UP000039865">
    <property type="component" value="Unassembled WGS sequence"/>
</dbReference>
<dbReference type="InterPro" id="IPR001789">
    <property type="entry name" value="Sig_transdc_resp-reg_receiver"/>
</dbReference>
<organism evidence="4 5">
    <name type="scientific">Stylonychia lemnae</name>
    <name type="common">Ciliate</name>
    <dbReference type="NCBI Taxonomy" id="5949"/>
    <lineage>
        <taxon>Eukaryota</taxon>
        <taxon>Sar</taxon>
        <taxon>Alveolata</taxon>
        <taxon>Ciliophora</taxon>
        <taxon>Intramacronucleata</taxon>
        <taxon>Spirotrichea</taxon>
        <taxon>Stichotrichia</taxon>
        <taxon>Sporadotrichida</taxon>
        <taxon>Oxytrichidae</taxon>
        <taxon>Stylonychinae</taxon>
        <taxon>Stylonychia</taxon>
    </lineage>
</organism>
<dbReference type="GO" id="GO:0000160">
    <property type="term" value="P:phosphorelay signal transduction system"/>
    <property type="evidence" value="ECO:0007669"/>
    <property type="project" value="InterPro"/>
</dbReference>
<evidence type="ECO:0000256" key="2">
    <source>
        <dbReference type="PROSITE-ProRule" id="PRU00169"/>
    </source>
</evidence>
<evidence type="ECO:0000259" key="3">
    <source>
        <dbReference type="PROSITE" id="PS50110"/>
    </source>
</evidence>
<keyword evidence="1 2" id="KW-0597">Phosphoprotein</keyword>
<dbReference type="OrthoDB" id="311100at2759"/>